<dbReference type="EC" id="2.6.1.16" evidence="2"/>
<name>D7D8D3_STAHD</name>
<dbReference type="GO" id="GO:0016853">
    <property type="term" value="F:isomerase activity"/>
    <property type="evidence" value="ECO:0007669"/>
    <property type="project" value="UniProtKB-KW"/>
</dbReference>
<evidence type="ECO:0000256" key="4">
    <source>
        <dbReference type="ARBA" id="ARBA00022679"/>
    </source>
</evidence>
<dbReference type="InterPro" id="IPR017932">
    <property type="entry name" value="GATase_2_dom"/>
</dbReference>
<dbReference type="SUPFAM" id="SSF53697">
    <property type="entry name" value="SIS domain"/>
    <property type="match status" value="1"/>
</dbReference>
<dbReference type="CDD" id="cd05009">
    <property type="entry name" value="SIS_GlmS_GlmD_2"/>
    <property type="match status" value="1"/>
</dbReference>
<evidence type="ECO:0000313" key="9">
    <source>
        <dbReference type="EMBL" id="ADI32029.1"/>
    </source>
</evidence>
<dbReference type="InterPro" id="IPR001347">
    <property type="entry name" value="SIS_dom"/>
</dbReference>
<organism evidence="9 10">
    <name type="scientific">Staphylothermus hellenicus (strain DSM 12710 / JCM 10830 / BK20S6-10-b1 / P8)</name>
    <dbReference type="NCBI Taxonomy" id="591019"/>
    <lineage>
        <taxon>Archaea</taxon>
        <taxon>Thermoproteota</taxon>
        <taxon>Thermoprotei</taxon>
        <taxon>Desulfurococcales</taxon>
        <taxon>Desulfurococcaceae</taxon>
        <taxon>Staphylothermus</taxon>
    </lineage>
</organism>
<dbReference type="PROSITE" id="PS51278">
    <property type="entry name" value="GATASE_TYPE_2"/>
    <property type="match status" value="1"/>
</dbReference>
<keyword evidence="5" id="KW-0677">Repeat</keyword>
<proteinExistence type="predicted"/>
<dbReference type="EMBL" id="CP002051">
    <property type="protein sequence ID" value="ADI32029.1"/>
    <property type="molecule type" value="Genomic_DNA"/>
</dbReference>
<dbReference type="RefSeq" id="WP_013143227.1">
    <property type="nucleotide sequence ID" value="NC_014205.1"/>
</dbReference>
<evidence type="ECO:0000259" key="8">
    <source>
        <dbReference type="PROSITE" id="PS51464"/>
    </source>
</evidence>
<dbReference type="InterPro" id="IPR035466">
    <property type="entry name" value="GlmS/AgaS_SIS"/>
</dbReference>
<dbReference type="PANTHER" id="PTHR10937">
    <property type="entry name" value="GLUCOSAMINE--FRUCTOSE-6-PHOSPHATE AMINOTRANSFERASE, ISOMERIZING"/>
    <property type="match status" value="1"/>
</dbReference>
<dbReference type="GO" id="GO:0006487">
    <property type="term" value="P:protein N-linked glycosylation"/>
    <property type="evidence" value="ECO:0007669"/>
    <property type="project" value="TreeGrafter"/>
</dbReference>
<keyword evidence="9" id="KW-0413">Isomerase</keyword>
<keyword evidence="4" id="KW-0808">Transferase</keyword>
<dbReference type="GO" id="GO:0097367">
    <property type="term" value="F:carbohydrate derivative binding"/>
    <property type="evidence" value="ECO:0007669"/>
    <property type="project" value="InterPro"/>
</dbReference>
<accession>D7D8D3</accession>
<keyword evidence="10" id="KW-1185">Reference proteome</keyword>
<dbReference type="InterPro" id="IPR035490">
    <property type="entry name" value="GlmS/FrlB_SIS"/>
</dbReference>
<dbReference type="NCBIfam" id="TIGR01135">
    <property type="entry name" value="glmS"/>
    <property type="match status" value="1"/>
</dbReference>
<protein>
    <recommendedName>
        <fullName evidence="2">glutamine--fructose-6-phosphate transaminase (isomerizing)</fullName>
        <ecNumber evidence="2">2.6.1.16</ecNumber>
    </recommendedName>
</protein>
<dbReference type="PANTHER" id="PTHR10937:SF0">
    <property type="entry name" value="GLUTAMINE--FRUCTOSE-6-PHOSPHATE TRANSAMINASE (ISOMERIZING)"/>
    <property type="match status" value="1"/>
</dbReference>
<dbReference type="PROSITE" id="PS51464">
    <property type="entry name" value="SIS"/>
    <property type="match status" value="2"/>
</dbReference>
<evidence type="ECO:0000256" key="1">
    <source>
        <dbReference type="ARBA" id="ARBA00001031"/>
    </source>
</evidence>
<dbReference type="NCBIfam" id="NF001484">
    <property type="entry name" value="PRK00331.1"/>
    <property type="match status" value="1"/>
</dbReference>
<dbReference type="InterPro" id="IPR005855">
    <property type="entry name" value="GFAT"/>
</dbReference>
<sequence>MGGIFGVICREKIRGRVVFEGLRRLLYRGYDGVGVAFLDDMGNIVVRKKPGHLEKIADEGLFNISSRIVLGHTRYASRGWPTIENTHPLTDCTGKIAVVGDGLIENYEAYKEELVRKGHSFASRTDTEVYAHLLEEAVFRERRDPLEATARYMRELRGMYGIAAIIAGKESFYVAHNGQPLVVGLTHSNECVYLSSDIPSLYGYADEALILEEGMAAEISIDNIRIINAENMEPTSIEKLIRKRVKYQVELVGKAGYPHYMLKEIYEIPDSMVRTTYSLMEKYLRLAAMIIYGAKNVYVIGNGTSLHAGMVSSYYFTDLANINVNVVSAAEFPYYALKNVSTGTVIIAISQSGETSDVIKSVKLAKQYGAVIIGVTNVVGSRLSLESNVYLPIGAGPELAVPATKTFVSSLVALALLAGYTGLYTGKLSRDEYAGITEKIRGTAKALRKDLKVYDNTAEKIAEKLLGWRNMYVSSSGINYPVALEASLKFKEASIIHAEGVQLGELRHGPLVLIRDNYPVIIIKPIEEEALPLYNRVAEYVLSKNGFLVTITHDETGYGEVVKVKPTHKILSPITTIIPLQLIAYHLGVKQGYPVDTPPGLAKAITT</sequence>
<dbReference type="Proteomes" id="UP000002573">
    <property type="component" value="Chromosome"/>
</dbReference>
<dbReference type="AlphaFoldDB" id="D7D8D3"/>
<feature type="domain" description="Glutamine amidotransferase type-2" evidence="7">
    <location>
        <begin position="2"/>
        <end position="222"/>
    </location>
</feature>
<reference evidence="10" key="1">
    <citation type="submission" date="2010-05" db="EMBL/GenBank/DDBJ databases">
        <title>Complete sequence of Staphylothermus hellenicus DSM 12710.</title>
        <authorList>
            <consortium name="US DOE Joint Genome Institute"/>
            <person name="Lucas S."/>
            <person name="Copeland A."/>
            <person name="Lapidus A."/>
            <person name="Cheng J.-F."/>
            <person name="Bruce D."/>
            <person name="Goodwin L."/>
            <person name="Pitluck S."/>
            <person name="Davenport K."/>
            <person name="Detter J.C."/>
            <person name="Han C."/>
            <person name="Tapia R."/>
            <person name="Larimer F."/>
            <person name="Land M."/>
            <person name="Hauser L."/>
            <person name="Kyrpides N."/>
            <person name="Mikhailova N."/>
            <person name="Anderson I.J."/>
            <person name="Woyke T."/>
        </authorList>
    </citation>
    <scope>NUCLEOTIDE SEQUENCE [LARGE SCALE GENOMIC DNA]</scope>
    <source>
        <strain evidence="10">DSM 12710 / JCM 10830 / BK20S6-10-b1 / P8</strain>
    </source>
</reference>
<dbReference type="GO" id="GO:0006047">
    <property type="term" value="P:UDP-N-acetylglucosamine metabolic process"/>
    <property type="evidence" value="ECO:0007669"/>
    <property type="project" value="TreeGrafter"/>
</dbReference>
<dbReference type="OrthoDB" id="372195at2157"/>
<dbReference type="InterPro" id="IPR046348">
    <property type="entry name" value="SIS_dom_sf"/>
</dbReference>
<dbReference type="SUPFAM" id="SSF56235">
    <property type="entry name" value="N-terminal nucleophile aminohydrolases (Ntn hydrolases)"/>
    <property type="match status" value="1"/>
</dbReference>
<dbReference type="CDD" id="cd05008">
    <property type="entry name" value="SIS_GlmS_GlmD_1"/>
    <property type="match status" value="1"/>
</dbReference>
<dbReference type="GO" id="GO:0004360">
    <property type="term" value="F:glutamine-fructose-6-phosphate transaminase (isomerizing) activity"/>
    <property type="evidence" value="ECO:0007669"/>
    <property type="project" value="UniProtKB-EC"/>
</dbReference>
<dbReference type="Pfam" id="PF13522">
    <property type="entry name" value="GATase_6"/>
    <property type="match status" value="1"/>
</dbReference>
<evidence type="ECO:0000256" key="3">
    <source>
        <dbReference type="ARBA" id="ARBA00022576"/>
    </source>
</evidence>
<dbReference type="Gene3D" id="3.40.50.10490">
    <property type="entry name" value="Glucose-6-phosphate isomerase like protein, domain 1"/>
    <property type="match status" value="2"/>
</dbReference>
<reference evidence="9 10" key="2">
    <citation type="journal article" date="2011" name="Stand. Genomic Sci.">
        <title>Complete genome sequence of Staphylothermus hellenicus P8.</title>
        <authorList>
            <person name="Anderson I."/>
            <person name="Wirth R."/>
            <person name="Lucas S."/>
            <person name="Copeland A."/>
            <person name="Lapidus A."/>
            <person name="Cheng J.F."/>
            <person name="Goodwin L."/>
            <person name="Pitluck S."/>
            <person name="Davenport K."/>
            <person name="Detter J.C."/>
            <person name="Han C."/>
            <person name="Tapia R."/>
            <person name="Land M."/>
            <person name="Hauser L."/>
            <person name="Pati A."/>
            <person name="Mikhailova N."/>
            <person name="Woyke T."/>
            <person name="Klenk H.P."/>
            <person name="Kyrpides N."/>
            <person name="Ivanova N."/>
        </authorList>
    </citation>
    <scope>NUCLEOTIDE SEQUENCE [LARGE SCALE GENOMIC DNA]</scope>
    <source>
        <strain evidence="10">DSM 12710 / JCM 10830 / BK20S6-10-b1 / P8</strain>
    </source>
</reference>
<evidence type="ECO:0000259" key="7">
    <source>
        <dbReference type="PROSITE" id="PS51278"/>
    </source>
</evidence>
<evidence type="ECO:0000313" key="10">
    <source>
        <dbReference type="Proteomes" id="UP000002573"/>
    </source>
</evidence>
<evidence type="ECO:0000256" key="5">
    <source>
        <dbReference type="ARBA" id="ARBA00022737"/>
    </source>
</evidence>
<keyword evidence="6" id="KW-0315">Glutamine amidotransferase</keyword>
<feature type="domain" description="SIS" evidence="8">
    <location>
        <begin position="286"/>
        <end position="427"/>
    </location>
</feature>
<dbReference type="Pfam" id="PF01380">
    <property type="entry name" value="SIS"/>
    <property type="match status" value="2"/>
</dbReference>
<dbReference type="GO" id="GO:0006002">
    <property type="term" value="P:fructose 6-phosphate metabolic process"/>
    <property type="evidence" value="ECO:0007669"/>
    <property type="project" value="TreeGrafter"/>
</dbReference>
<gene>
    <name evidence="9" type="ordered locus">Shell_0922</name>
</gene>
<feature type="domain" description="SIS" evidence="8">
    <location>
        <begin position="461"/>
        <end position="598"/>
    </location>
</feature>
<dbReference type="STRING" id="591019.Shell_0922"/>
<dbReference type="HOGENOM" id="CLU_012520_7_0_2"/>
<keyword evidence="3" id="KW-0032">Aminotransferase</keyword>
<dbReference type="Gene3D" id="3.60.20.10">
    <property type="entry name" value="Glutamine Phosphoribosylpyrophosphate, subunit 1, domain 1"/>
    <property type="match status" value="1"/>
</dbReference>
<dbReference type="GeneID" id="9234211"/>
<comment type="catalytic activity">
    <reaction evidence="1">
        <text>D-fructose 6-phosphate + L-glutamine = D-glucosamine 6-phosphate + L-glutamate</text>
        <dbReference type="Rhea" id="RHEA:13237"/>
        <dbReference type="ChEBI" id="CHEBI:29985"/>
        <dbReference type="ChEBI" id="CHEBI:58359"/>
        <dbReference type="ChEBI" id="CHEBI:58725"/>
        <dbReference type="ChEBI" id="CHEBI:61527"/>
        <dbReference type="EC" id="2.6.1.16"/>
    </reaction>
</comment>
<dbReference type="eggNOG" id="arCOG00057">
    <property type="taxonomic scope" value="Archaea"/>
</dbReference>
<evidence type="ECO:0000256" key="6">
    <source>
        <dbReference type="ARBA" id="ARBA00022962"/>
    </source>
</evidence>
<dbReference type="MEROPS" id="C44.A08"/>
<evidence type="ECO:0000256" key="2">
    <source>
        <dbReference type="ARBA" id="ARBA00012916"/>
    </source>
</evidence>
<dbReference type="InterPro" id="IPR029055">
    <property type="entry name" value="Ntn_hydrolases_N"/>
</dbReference>
<dbReference type="KEGG" id="shc:Shell_0922"/>